<name>A0A9Q8VD93_9HYPO</name>
<gene>
    <name evidence="3" type="ORF">JDV02_008390</name>
</gene>
<dbReference type="OrthoDB" id="3550957at2759"/>
<dbReference type="RefSeq" id="XP_047845986.1">
    <property type="nucleotide sequence ID" value="XM_047989980.1"/>
</dbReference>
<sequence length="333" mass="35688">MLRATTPSTHQPPPRATAESDASDSAKSQPVHGRSNESVPSSLDHQPATTAAASTGSNSNNDERRIRSEASRVGLEGANSADDNPEAAVVEEKPGSTRRDSDNGTAERSSNRDSTAAPTSSDGIAKPFVVTRVFRFFFRSIPYIGYHHVLMVLLGVIVLVLPLVLAGCTRTGPMQAFRLMSISYAAEAPSPDAAMLNATLGSSMLELSTNETKGAQLVREVQVGYFSICVRLDDEDWECGSNGASVPGRPNIDDALGLIDMGHLFRTKTVSPVLLYVLTVPRMIPLALTTSSASSRYCFALPPLLRCLPFPAGTKRRTRAAVSARSSLSRRER</sequence>
<accession>A0A9Q8VD93</accession>
<dbReference type="EMBL" id="CP086361">
    <property type="protein sequence ID" value="UNI22505.1"/>
    <property type="molecule type" value="Genomic_DNA"/>
</dbReference>
<evidence type="ECO:0000256" key="2">
    <source>
        <dbReference type="SAM" id="Phobius"/>
    </source>
</evidence>
<dbReference type="Pfam" id="PF12351">
    <property type="entry name" value="Fig1"/>
    <property type="match status" value="1"/>
</dbReference>
<keyword evidence="4" id="KW-1185">Reference proteome</keyword>
<dbReference type="PANTHER" id="PTHR28092:SF1">
    <property type="entry name" value="FACTOR-INDUCED GENE 1 PROTEIN"/>
    <property type="match status" value="1"/>
</dbReference>
<reference evidence="3" key="1">
    <citation type="submission" date="2021-11" db="EMBL/GenBank/DDBJ databases">
        <title>Purpureocillium_takamizusanense_genome.</title>
        <authorList>
            <person name="Nguyen N.-H."/>
        </authorList>
    </citation>
    <scope>NUCLEOTIDE SEQUENCE</scope>
    <source>
        <strain evidence="3">PT3</strain>
    </source>
</reference>
<dbReference type="PANTHER" id="PTHR28092">
    <property type="entry name" value="FACTOR-INDUCED GENE 1 PROTEIN"/>
    <property type="match status" value="1"/>
</dbReference>
<keyword evidence="2" id="KW-0812">Transmembrane</keyword>
<dbReference type="AlphaFoldDB" id="A0A9Q8VD93"/>
<dbReference type="GO" id="GO:0000747">
    <property type="term" value="P:conjugation with cellular fusion"/>
    <property type="evidence" value="ECO:0007669"/>
    <property type="project" value="TreeGrafter"/>
</dbReference>
<evidence type="ECO:0000256" key="1">
    <source>
        <dbReference type="SAM" id="MobiDB-lite"/>
    </source>
</evidence>
<feature type="compositionally biased region" description="Polar residues" evidence="1">
    <location>
        <begin position="103"/>
        <end position="121"/>
    </location>
</feature>
<dbReference type="GO" id="GO:0043332">
    <property type="term" value="C:mating projection tip"/>
    <property type="evidence" value="ECO:0007669"/>
    <property type="project" value="TreeGrafter"/>
</dbReference>
<evidence type="ECO:0000313" key="4">
    <source>
        <dbReference type="Proteomes" id="UP000829364"/>
    </source>
</evidence>
<keyword evidence="2" id="KW-1133">Transmembrane helix</keyword>
<dbReference type="GeneID" id="72070337"/>
<dbReference type="InterPro" id="IPR033481">
    <property type="entry name" value="Dni1/Fig1"/>
</dbReference>
<evidence type="ECO:0000313" key="3">
    <source>
        <dbReference type="EMBL" id="UNI22505.1"/>
    </source>
</evidence>
<feature type="compositionally biased region" description="Low complexity" evidence="1">
    <location>
        <begin position="48"/>
        <end position="60"/>
    </location>
</feature>
<dbReference type="GO" id="GO:0016020">
    <property type="term" value="C:membrane"/>
    <property type="evidence" value="ECO:0007669"/>
    <property type="project" value="InterPro"/>
</dbReference>
<organism evidence="3 4">
    <name type="scientific">Purpureocillium takamizusanense</name>
    <dbReference type="NCBI Taxonomy" id="2060973"/>
    <lineage>
        <taxon>Eukaryota</taxon>
        <taxon>Fungi</taxon>
        <taxon>Dikarya</taxon>
        <taxon>Ascomycota</taxon>
        <taxon>Pezizomycotina</taxon>
        <taxon>Sordariomycetes</taxon>
        <taxon>Hypocreomycetidae</taxon>
        <taxon>Hypocreales</taxon>
        <taxon>Ophiocordycipitaceae</taxon>
        <taxon>Purpureocillium</taxon>
    </lineage>
</organism>
<keyword evidence="2" id="KW-0472">Membrane</keyword>
<feature type="compositionally biased region" description="Basic and acidic residues" evidence="1">
    <location>
        <begin position="90"/>
        <end position="102"/>
    </location>
</feature>
<feature type="compositionally biased region" description="Basic and acidic residues" evidence="1">
    <location>
        <begin position="61"/>
        <end position="70"/>
    </location>
</feature>
<protein>
    <submittedName>
        <fullName evidence="3">Uncharacterized protein</fullName>
    </submittedName>
</protein>
<proteinExistence type="predicted"/>
<feature type="region of interest" description="Disordered" evidence="1">
    <location>
        <begin position="1"/>
        <end position="121"/>
    </location>
</feature>
<feature type="transmembrane region" description="Helical" evidence="2">
    <location>
        <begin position="144"/>
        <end position="165"/>
    </location>
</feature>
<dbReference type="Proteomes" id="UP000829364">
    <property type="component" value="Chromosome 8"/>
</dbReference>